<evidence type="ECO:0000313" key="2">
    <source>
        <dbReference type="EMBL" id="WQD37448.1"/>
    </source>
</evidence>
<dbReference type="Proteomes" id="UP001325680">
    <property type="component" value="Chromosome"/>
</dbReference>
<organism evidence="2 3">
    <name type="scientific">Niabella yanshanensis</name>
    <dbReference type="NCBI Taxonomy" id="577386"/>
    <lineage>
        <taxon>Bacteria</taxon>
        <taxon>Pseudomonadati</taxon>
        <taxon>Bacteroidota</taxon>
        <taxon>Chitinophagia</taxon>
        <taxon>Chitinophagales</taxon>
        <taxon>Chitinophagaceae</taxon>
        <taxon>Niabella</taxon>
    </lineage>
</organism>
<accession>A0ABZ0W2E0</accession>
<proteinExistence type="predicted"/>
<name>A0ABZ0W2E0_9BACT</name>
<keyword evidence="3" id="KW-1185">Reference proteome</keyword>
<evidence type="ECO:0000259" key="1">
    <source>
        <dbReference type="Pfam" id="PF11738"/>
    </source>
</evidence>
<evidence type="ECO:0000313" key="3">
    <source>
        <dbReference type="Proteomes" id="UP001325680"/>
    </source>
</evidence>
<reference evidence="2 3" key="1">
    <citation type="submission" date="2023-12" db="EMBL/GenBank/DDBJ databases">
        <title>Genome sequencing and assembly of bacterial species from a model synthetic community.</title>
        <authorList>
            <person name="Hogle S.L."/>
        </authorList>
    </citation>
    <scope>NUCLEOTIDE SEQUENCE [LARGE SCALE GENOMIC DNA]</scope>
    <source>
        <strain evidence="2 3">HAMBI_3031</strain>
    </source>
</reference>
<dbReference type="InterPro" id="IPR021729">
    <property type="entry name" value="DUF3298"/>
</dbReference>
<gene>
    <name evidence="2" type="ORF">U0035_17400</name>
</gene>
<dbReference type="Pfam" id="PF11738">
    <property type="entry name" value="DUF3298"/>
    <property type="match status" value="1"/>
</dbReference>
<feature type="domain" description="DUF3298" evidence="1">
    <location>
        <begin position="305"/>
        <end position="372"/>
    </location>
</feature>
<sequence>MYNRTFIGCLLLLTIFACKNKDKKPADNGTSLRDSIPKTQNLTDTYFFKTLEGTIAGKAVVMNMVKAGNRVDANYYYIEQGQSIFLSRNWEKTTGDSIYLIEITNITSGKSPALSMAIAVDGIKGTWTSGDEKTTYPIDLKESSIQPSVNLIAVGAVDSAQYLKFKKDTPTLKTAVCIIATPDKNQGWLNEKVKNFLGDQKKNSRDLSMQQIVDAQVRQVVDGYEAEVDSSIVGVADDGPHYFLNREYEALGNVLFNQNGYLVLSMYSYAYTGGAHGNYGTRMYCFDVTAQKQLSLQDLLSIDSTTMQRLVEQHYRKQYAVPSSAPLSSRLFVKKLEPNNNFYFSPKGLGFSYSPYEIASYADGEIKVWIPFADLKPYLNAAFAKRMSL</sequence>
<dbReference type="EMBL" id="CP139960">
    <property type="protein sequence ID" value="WQD37448.1"/>
    <property type="molecule type" value="Genomic_DNA"/>
</dbReference>
<dbReference type="RefSeq" id="WP_114792469.1">
    <property type="nucleotide sequence ID" value="NZ_CP139960.1"/>
</dbReference>
<dbReference type="Gene3D" id="3.30.565.40">
    <property type="entry name" value="Fervidobacterium nodosum Rt17-B1 like"/>
    <property type="match status" value="1"/>
</dbReference>
<protein>
    <submittedName>
        <fullName evidence="2">DUF3298 domain-containing protein</fullName>
    </submittedName>
</protein>
<dbReference type="InterPro" id="IPR037126">
    <property type="entry name" value="PdaC/RsiV-like_sf"/>
</dbReference>
<dbReference type="Gene3D" id="3.90.640.20">
    <property type="entry name" value="Heat-shock cognate protein, ATPase"/>
    <property type="match status" value="1"/>
</dbReference>
<dbReference type="PROSITE" id="PS51257">
    <property type="entry name" value="PROKAR_LIPOPROTEIN"/>
    <property type="match status" value="1"/>
</dbReference>